<organism evidence="1 2">
    <name type="scientific">Nitrososphaeria virus YSH_462411</name>
    <dbReference type="NCBI Taxonomy" id="3071321"/>
    <lineage>
        <taxon>Viruses</taxon>
        <taxon>Duplodnaviria</taxon>
        <taxon>Heunggongvirae</taxon>
        <taxon>Uroviricota</taxon>
        <taxon>Caudoviricetes</taxon>
        <taxon>Juravirales</taxon>
        <taxon>Yangangviridae</taxon>
        <taxon>Nohelivirus</taxon>
        <taxon>Nohelivirus yangshanense</taxon>
    </lineage>
</organism>
<keyword evidence="2" id="KW-1185">Reference proteome</keyword>
<sequence length="57" mass="6748">MLAKILIDVPDMYRYLNDYHLSFASIIEELDLERKPQVPIIVISLYRTEKRDALPPM</sequence>
<evidence type="ECO:0000313" key="2">
    <source>
        <dbReference type="Proteomes" id="UP001156919"/>
    </source>
</evidence>
<dbReference type="Proteomes" id="UP001156919">
    <property type="component" value="Segment"/>
</dbReference>
<evidence type="ECO:0000313" key="1">
    <source>
        <dbReference type="EMBL" id="UVF62294.1"/>
    </source>
</evidence>
<proteinExistence type="predicted"/>
<protein>
    <submittedName>
        <fullName evidence="1">Uncharacterized protein</fullName>
    </submittedName>
</protein>
<accession>A0A976UAF9</accession>
<reference evidence="1 2" key="1">
    <citation type="submission" date="2022-05" db="EMBL/GenBank/DDBJ databases">
        <title>Diverse viruses of marine archaea discovered using metagenomics.</title>
        <authorList>
            <person name="Zhou Y."/>
        </authorList>
    </citation>
    <scope>NUCLEOTIDE SEQUENCE [LARGE SCALE GENOMIC DNA]</scope>
    <source>
        <strain evidence="1">YSH_462411</strain>
    </source>
</reference>
<dbReference type="EMBL" id="ON649699">
    <property type="protein sequence ID" value="UVF62294.1"/>
    <property type="molecule type" value="Genomic_DNA"/>
</dbReference>
<name>A0A976UAF9_9CAUD</name>